<reference evidence="2" key="1">
    <citation type="submission" date="2014-11" db="EMBL/GenBank/DDBJ databases">
        <authorList>
            <person name="Geib S."/>
        </authorList>
    </citation>
    <scope>NUCLEOTIDE SEQUENCE</scope>
</reference>
<evidence type="ECO:0000313" key="2">
    <source>
        <dbReference type="EMBL" id="JAD02274.1"/>
    </source>
</evidence>
<dbReference type="Pfam" id="PF00078">
    <property type="entry name" value="RVT_1"/>
    <property type="match status" value="1"/>
</dbReference>
<dbReference type="InterPro" id="IPR043502">
    <property type="entry name" value="DNA/RNA_pol_sf"/>
</dbReference>
<gene>
    <name evidence="2" type="primary">ORF2_0</name>
    <name evidence="2" type="ORF">g.18432</name>
</gene>
<dbReference type="InterPro" id="IPR052560">
    <property type="entry name" value="RdDP_mobile_element"/>
</dbReference>
<name>A0A0A1WT85_ZEUCU</name>
<keyword evidence="2" id="KW-0695">RNA-directed DNA polymerase</keyword>
<dbReference type="GO" id="GO:0003964">
    <property type="term" value="F:RNA-directed DNA polymerase activity"/>
    <property type="evidence" value="ECO:0007669"/>
    <property type="project" value="UniProtKB-KW"/>
</dbReference>
<dbReference type="EMBL" id="GBXI01012018">
    <property type="protein sequence ID" value="JAD02274.1"/>
    <property type="molecule type" value="Transcribed_RNA"/>
</dbReference>
<accession>A0A0A1WT85</accession>
<dbReference type="InterPro" id="IPR000477">
    <property type="entry name" value="RT_dom"/>
</dbReference>
<keyword evidence="2" id="KW-0808">Transferase</keyword>
<dbReference type="PANTHER" id="PTHR36688:SF1">
    <property type="entry name" value="ENDONUCLEASE_EXONUCLEASE_PHOSPHATASE DOMAIN-CONTAINING PROTEIN"/>
    <property type="match status" value="1"/>
</dbReference>
<reference evidence="2" key="2">
    <citation type="journal article" date="2015" name="Gigascience">
        <title>Reconstructing a comprehensive transcriptome assembly of a white-pupal translocated strain of the pest fruit fly Bactrocera cucurbitae.</title>
        <authorList>
            <person name="Sim S.B."/>
            <person name="Calla B."/>
            <person name="Hall B."/>
            <person name="DeRego T."/>
            <person name="Geib S.M."/>
        </authorList>
    </citation>
    <scope>NUCLEOTIDE SEQUENCE</scope>
</reference>
<dbReference type="SUPFAM" id="SSF56672">
    <property type="entry name" value="DNA/RNA polymerases"/>
    <property type="match status" value="1"/>
</dbReference>
<organism evidence="2">
    <name type="scientific">Zeugodacus cucurbitae</name>
    <name type="common">Melon fruit fly</name>
    <name type="synonym">Bactrocera cucurbitae</name>
    <dbReference type="NCBI Taxonomy" id="28588"/>
    <lineage>
        <taxon>Eukaryota</taxon>
        <taxon>Metazoa</taxon>
        <taxon>Ecdysozoa</taxon>
        <taxon>Arthropoda</taxon>
        <taxon>Hexapoda</taxon>
        <taxon>Insecta</taxon>
        <taxon>Pterygota</taxon>
        <taxon>Neoptera</taxon>
        <taxon>Endopterygota</taxon>
        <taxon>Diptera</taxon>
        <taxon>Brachycera</taxon>
        <taxon>Muscomorpha</taxon>
        <taxon>Tephritoidea</taxon>
        <taxon>Tephritidae</taxon>
        <taxon>Zeugodacus</taxon>
        <taxon>Zeugodacus</taxon>
    </lineage>
</organism>
<sequence length="114" mass="13247">MKLTYLFNKSIHLTHFRSLWKVAEVVMVPKPGKDPHIISSYRPISLLPQLAKLFEKFIYQRLKSIINACKHSTIEQIYRIASKIDKSLEEGNVCSAVFLDVAQAFDKVWHEDLM</sequence>
<evidence type="ECO:0000259" key="1">
    <source>
        <dbReference type="PROSITE" id="PS50878"/>
    </source>
</evidence>
<protein>
    <submittedName>
        <fullName evidence="2">Probable RNA-directed DNA polymerase from transposon X-element</fullName>
    </submittedName>
</protein>
<feature type="domain" description="Reverse transcriptase" evidence="1">
    <location>
        <begin position="9"/>
        <end position="114"/>
    </location>
</feature>
<dbReference type="AlphaFoldDB" id="A0A0A1WT85"/>
<dbReference type="PROSITE" id="PS50878">
    <property type="entry name" value="RT_POL"/>
    <property type="match status" value="1"/>
</dbReference>
<proteinExistence type="predicted"/>
<dbReference type="PANTHER" id="PTHR36688">
    <property type="entry name" value="ENDO/EXONUCLEASE/PHOSPHATASE DOMAIN-CONTAINING PROTEIN"/>
    <property type="match status" value="1"/>
</dbReference>
<keyword evidence="2" id="KW-0548">Nucleotidyltransferase</keyword>